<reference evidence="1 2" key="1">
    <citation type="submission" date="2019-06" db="EMBL/GenBank/DDBJ databases">
        <title>Genome of Methylobacterium sp. 17Sr1-39.</title>
        <authorList>
            <person name="Seo T."/>
        </authorList>
    </citation>
    <scope>NUCLEOTIDE SEQUENCE [LARGE SCALE GENOMIC DNA]</scope>
    <source>
        <strain evidence="1 2">17Sr1-39</strain>
    </source>
</reference>
<keyword evidence="2" id="KW-1185">Reference proteome</keyword>
<proteinExistence type="predicted"/>
<dbReference type="InterPro" id="IPR019285">
    <property type="entry name" value="DUF2336"/>
</dbReference>
<gene>
    <name evidence="1" type="ORF">FF100_01295</name>
</gene>
<dbReference type="OrthoDB" id="7995456at2"/>
<name>A0A5C4LNV8_9HYPH</name>
<dbReference type="AlphaFoldDB" id="A0A5C4LNV8"/>
<dbReference type="Proteomes" id="UP000305267">
    <property type="component" value="Unassembled WGS sequence"/>
</dbReference>
<accession>A0A5C4LNV8</accession>
<dbReference type="EMBL" id="VDDA01000001">
    <property type="protein sequence ID" value="TNC15930.1"/>
    <property type="molecule type" value="Genomic_DNA"/>
</dbReference>
<dbReference type="RefSeq" id="WP_139033751.1">
    <property type="nucleotide sequence ID" value="NZ_VDDA01000001.1"/>
</dbReference>
<organism evidence="1 2">
    <name type="scientific">Methylobacterium terricola</name>
    <dbReference type="NCBI Taxonomy" id="2583531"/>
    <lineage>
        <taxon>Bacteria</taxon>
        <taxon>Pseudomonadati</taxon>
        <taxon>Pseudomonadota</taxon>
        <taxon>Alphaproteobacteria</taxon>
        <taxon>Hyphomicrobiales</taxon>
        <taxon>Methylobacteriaceae</taxon>
        <taxon>Methylobacterium</taxon>
    </lineage>
</organism>
<protein>
    <submittedName>
        <fullName evidence="1">DUF2336 domain-containing protein</fullName>
    </submittedName>
</protein>
<sequence>MASAAASRPEGRRASGAPSLADLVDEAERVAPGEEAARALHDVADLLIAGAERLSGPQVSAFDEVMTVLAEGAGTDSRGRLARRVGGLARPPHKLARRLADDPEASVAVPVLAACASLPDEVLLRVARRRGPVHLAAIAGRDRVAARVADVLADRGDQAVMATLLGNPGAQLSLAALSALSERMEDRHGLAAGLAARGVLPGQRKALLRGPGPSGPPRRAAEAVALRIRLGLDEADLRNWLANGRVTEAVLGLAHLAGCSAARAEAAHRAPGAKALALIVRAADLRLSTLGAFLRARPGPAPTPEAAGRAVALYRGATVAGARATVAGWPR</sequence>
<evidence type="ECO:0000313" key="1">
    <source>
        <dbReference type="EMBL" id="TNC15930.1"/>
    </source>
</evidence>
<evidence type="ECO:0000313" key="2">
    <source>
        <dbReference type="Proteomes" id="UP000305267"/>
    </source>
</evidence>
<dbReference type="Pfam" id="PF10098">
    <property type="entry name" value="DUF2336"/>
    <property type="match status" value="1"/>
</dbReference>
<comment type="caution">
    <text evidence="1">The sequence shown here is derived from an EMBL/GenBank/DDBJ whole genome shotgun (WGS) entry which is preliminary data.</text>
</comment>